<dbReference type="Proteomes" id="UP001173174">
    <property type="component" value="Unassembled WGS sequence"/>
</dbReference>
<sequence>MLKKLVMLLFILSIFFIKDEGYATNASRKSNAESQVTITFLESSSEQEQAIKKDSQDMNPVRSSKTFLPSTGTKASWLLVILGVLAFFLSATILSMRRKNRRNNL</sequence>
<reference evidence="7" key="1">
    <citation type="journal article" date="2023" name="Pathogens">
        <title>Prevalence of Enterococcus spp. and the Whole-Genome Characteristics of Enterococcus faecium and Enterococcus faecalis Strains Isolated from Free-Living Birds in Poland.</title>
        <authorList>
            <person name="Kwit R."/>
            <person name="Zajac M."/>
            <person name="Smialowska-Weglinska A."/>
            <person name="Skarzynska M."/>
            <person name="Bomba A."/>
            <person name="Lalak A."/>
            <person name="Skrzypiec E."/>
            <person name="Wojdat D."/>
            <person name="Koza W."/>
            <person name="Mikos-Wojewoda E."/>
            <person name="Pasim P."/>
            <person name="Skora M."/>
            <person name="Polak M."/>
            <person name="Wiacek J."/>
            <person name="Wasyl D."/>
        </authorList>
    </citation>
    <scope>NUCLEOTIDE SEQUENCE</scope>
    <source>
        <strain evidence="7">691B_2</strain>
    </source>
</reference>
<accession>A0AAW7KEK6</accession>
<evidence type="ECO:0000313" key="8">
    <source>
        <dbReference type="Proteomes" id="UP001173174"/>
    </source>
</evidence>
<dbReference type="RefSeq" id="WP_289870304.1">
    <property type="nucleotide sequence ID" value="NZ_JAREWH010000039.1"/>
</dbReference>
<gene>
    <name evidence="7" type="ORF">P0E79_15335</name>
</gene>
<dbReference type="InterPro" id="IPR019931">
    <property type="entry name" value="LPXTG_anchor"/>
</dbReference>
<keyword evidence="5" id="KW-0812">Transmembrane</keyword>
<evidence type="ECO:0000256" key="5">
    <source>
        <dbReference type="SAM" id="Phobius"/>
    </source>
</evidence>
<keyword evidence="5" id="KW-0472">Membrane</keyword>
<name>A0AAW7KEK6_ENTFL</name>
<protein>
    <submittedName>
        <fullName evidence="7">LPXTG cell wall anchor domain-containing protein</fullName>
    </submittedName>
</protein>
<evidence type="ECO:0000259" key="6">
    <source>
        <dbReference type="PROSITE" id="PS50847"/>
    </source>
</evidence>
<evidence type="ECO:0000256" key="2">
    <source>
        <dbReference type="ARBA" id="ARBA00022525"/>
    </source>
</evidence>
<dbReference type="PROSITE" id="PS50847">
    <property type="entry name" value="GRAM_POS_ANCHORING"/>
    <property type="match status" value="1"/>
</dbReference>
<proteinExistence type="predicted"/>
<keyword evidence="3" id="KW-0732">Signal</keyword>
<organism evidence="7 8">
    <name type="scientific">Enterococcus faecalis</name>
    <name type="common">Streptococcus faecalis</name>
    <dbReference type="NCBI Taxonomy" id="1351"/>
    <lineage>
        <taxon>Bacteria</taxon>
        <taxon>Bacillati</taxon>
        <taxon>Bacillota</taxon>
        <taxon>Bacilli</taxon>
        <taxon>Lactobacillales</taxon>
        <taxon>Enterococcaceae</taxon>
        <taxon>Enterococcus</taxon>
    </lineage>
</organism>
<evidence type="ECO:0000256" key="1">
    <source>
        <dbReference type="ARBA" id="ARBA00022512"/>
    </source>
</evidence>
<evidence type="ECO:0000256" key="3">
    <source>
        <dbReference type="ARBA" id="ARBA00022729"/>
    </source>
</evidence>
<keyword evidence="2" id="KW-0964">Secreted</keyword>
<dbReference type="AlphaFoldDB" id="A0AAW7KEK6"/>
<keyword evidence="4" id="KW-0572">Peptidoglycan-anchor</keyword>
<dbReference type="Pfam" id="PF00746">
    <property type="entry name" value="Gram_pos_anchor"/>
    <property type="match status" value="1"/>
</dbReference>
<dbReference type="EMBL" id="JAREWH010000039">
    <property type="protein sequence ID" value="MDN3193840.1"/>
    <property type="molecule type" value="Genomic_DNA"/>
</dbReference>
<comment type="caution">
    <text evidence="7">The sequence shown here is derived from an EMBL/GenBank/DDBJ whole genome shotgun (WGS) entry which is preliminary data.</text>
</comment>
<keyword evidence="5" id="KW-1133">Transmembrane helix</keyword>
<evidence type="ECO:0000256" key="4">
    <source>
        <dbReference type="ARBA" id="ARBA00023088"/>
    </source>
</evidence>
<feature type="transmembrane region" description="Helical" evidence="5">
    <location>
        <begin position="75"/>
        <end position="96"/>
    </location>
</feature>
<keyword evidence="1" id="KW-0134">Cell wall</keyword>
<dbReference type="NCBIfam" id="TIGR01167">
    <property type="entry name" value="LPXTG_anchor"/>
    <property type="match status" value="1"/>
</dbReference>
<feature type="domain" description="Gram-positive cocci surface proteins LPxTG" evidence="6">
    <location>
        <begin position="68"/>
        <end position="105"/>
    </location>
</feature>
<reference evidence="7" key="2">
    <citation type="submission" date="2023-03" db="EMBL/GenBank/DDBJ databases">
        <authorList>
            <person name="Zajac M."/>
            <person name="Kwit R."/>
            <person name="Wasyl D."/>
        </authorList>
    </citation>
    <scope>NUCLEOTIDE SEQUENCE</scope>
    <source>
        <strain evidence="7">691B_2</strain>
    </source>
</reference>
<evidence type="ECO:0000313" key="7">
    <source>
        <dbReference type="EMBL" id="MDN3193840.1"/>
    </source>
</evidence>